<feature type="transmembrane region" description="Helical" evidence="2">
    <location>
        <begin position="211"/>
        <end position="229"/>
    </location>
</feature>
<proteinExistence type="predicted"/>
<keyword evidence="2" id="KW-0472">Membrane</keyword>
<keyword evidence="2" id="KW-1133">Transmembrane helix</keyword>
<gene>
    <name evidence="4" type="ORF">M5X09_19090</name>
</gene>
<dbReference type="Pfam" id="PF13559">
    <property type="entry name" value="DUF4129"/>
    <property type="match status" value="1"/>
</dbReference>
<reference evidence="4 5" key="1">
    <citation type="submission" date="2022-05" db="EMBL/GenBank/DDBJ databases">
        <title>Genome Sequencing of Bee-Associated Microbes.</title>
        <authorList>
            <person name="Dunlap C."/>
        </authorList>
    </citation>
    <scope>NUCLEOTIDE SEQUENCE [LARGE SCALE GENOMIC DNA]</scope>
    <source>
        <strain evidence="4 5">NRRL NRS-1438</strain>
    </source>
</reference>
<dbReference type="SMART" id="SM00460">
    <property type="entry name" value="TGc"/>
    <property type="match status" value="1"/>
</dbReference>
<evidence type="ECO:0000256" key="1">
    <source>
        <dbReference type="SAM" id="MobiDB-lite"/>
    </source>
</evidence>
<feature type="transmembrane region" description="Helical" evidence="2">
    <location>
        <begin position="174"/>
        <end position="191"/>
    </location>
</feature>
<feature type="transmembrane region" description="Helical" evidence="2">
    <location>
        <begin position="70"/>
        <end position="99"/>
    </location>
</feature>
<dbReference type="PANTHER" id="PTHR42736:SF1">
    <property type="entry name" value="PROTEIN-GLUTAMINE GAMMA-GLUTAMYLTRANSFERASE"/>
    <property type="match status" value="1"/>
</dbReference>
<accession>A0ABT4E096</accession>
<dbReference type="InterPro" id="IPR052901">
    <property type="entry name" value="Bact_TGase-like"/>
</dbReference>
<feature type="transmembrane region" description="Helical" evidence="2">
    <location>
        <begin position="145"/>
        <end position="162"/>
    </location>
</feature>
<dbReference type="SUPFAM" id="SSF54001">
    <property type="entry name" value="Cysteine proteinases"/>
    <property type="match status" value="1"/>
</dbReference>
<evidence type="ECO:0000313" key="5">
    <source>
        <dbReference type="Proteomes" id="UP001207626"/>
    </source>
</evidence>
<dbReference type="InterPro" id="IPR002931">
    <property type="entry name" value="Transglutaminase-like"/>
</dbReference>
<evidence type="ECO:0000256" key="2">
    <source>
        <dbReference type="SAM" id="Phobius"/>
    </source>
</evidence>
<dbReference type="PANTHER" id="PTHR42736">
    <property type="entry name" value="PROTEIN-GLUTAMINE GAMMA-GLUTAMYLTRANSFERASE"/>
    <property type="match status" value="1"/>
</dbReference>
<dbReference type="RefSeq" id="WP_254912116.1">
    <property type="nucleotide sequence ID" value="NZ_JAMDLV010000055.1"/>
</dbReference>
<evidence type="ECO:0000259" key="3">
    <source>
        <dbReference type="SMART" id="SM00460"/>
    </source>
</evidence>
<feature type="transmembrane region" description="Helical" evidence="2">
    <location>
        <begin position="630"/>
        <end position="655"/>
    </location>
</feature>
<keyword evidence="2" id="KW-0812">Transmembrane</keyword>
<dbReference type="InterPro" id="IPR038765">
    <property type="entry name" value="Papain-like_cys_pep_sf"/>
</dbReference>
<dbReference type="Gene3D" id="3.10.620.30">
    <property type="match status" value="1"/>
</dbReference>
<keyword evidence="5" id="KW-1185">Reference proteome</keyword>
<feature type="region of interest" description="Disordered" evidence="1">
    <location>
        <begin position="1"/>
        <end position="20"/>
    </location>
</feature>
<evidence type="ECO:0000313" key="4">
    <source>
        <dbReference type="EMBL" id="MCY9521743.1"/>
    </source>
</evidence>
<name>A0ABT4E096_9BACL</name>
<protein>
    <submittedName>
        <fullName evidence="4">DUF3488 and transglutaminase-like domain-containing protein</fullName>
    </submittedName>
</protein>
<sequence length="758" mass="86805">MKLARRSNAAKRPLSQKPPSSTKQLQRFLFSHWNERLIWTCLIAMSWQWIVMLEPYWFDETIVMSKAALIVLWGASVIFPMHFAGRLLIGLPLILWVVYRELIQYDLWASGSKLAESFASFHPYIWFVLGLWLVYEAIGQIVRGSGRVIIWLLVQIIVFGILDSFTETMLWQQVAWIVGASLVWLITLHFGQMKQQYPHIWRNSLRYPLQMGMSAFFIVAVIMSIGVSVPEFEPILTDPYTAWNNRYGDGGNIVERIMADVTGSGDSARTSTSGYSQQDSQLGNGFQMDYMPVMTVESDARGYWRGEAKELYTGQGWRDLNRTDAQEQVRTDTRIEAEGAPSSGIPTREIKQTFHMASGQAYPVLFGMQAIESINDIKSENIGELWWNGRDSEIHYLGSPSSPYPDSYTVVSRVPVVSEEKLRQASAGDGNAAERFGFSKYVQLPEKLPPRVRDLAEQLTANATNDYDKAKQIENYLRSQFKYTNTPDISLRASEDFVDGFLFEVKEGYCDYFSTAMAVMLRSVNVPTRWVKGYAPGVREGMSDHMMLGQFDPDSGGTFRVTNADAHSWVEVYMGDYGWIAFEPTPGFSMPRWEPKEEEKTEPAIEQEKTKEKEQDKETLSKQEQTQTSLPAWVTTAARMIVLAILIGALAFFLWRWRAVGFSLRWIRKWRRNLTPNEKIVLETEMWISYCRLKGMRKAPHETVREAAYRWCKGNDERYASVNTIVPLFEQAKYGHDVAQEADVERLKAAVRQFKQAG</sequence>
<dbReference type="Pfam" id="PF01841">
    <property type="entry name" value="Transglut_core"/>
    <property type="match status" value="1"/>
</dbReference>
<dbReference type="Proteomes" id="UP001207626">
    <property type="component" value="Unassembled WGS sequence"/>
</dbReference>
<feature type="region of interest" description="Disordered" evidence="1">
    <location>
        <begin position="591"/>
        <end position="626"/>
    </location>
</feature>
<feature type="transmembrane region" description="Helical" evidence="2">
    <location>
        <begin position="119"/>
        <end position="138"/>
    </location>
</feature>
<feature type="compositionally biased region" description="Basic and acidic residues" evidence="1">
    <location>
        <begin position="593"/>
        <end position="621"/>
    </location>
</feature>
<feature type="domain" description="Transglutaminase-like" evidence="3">
    <location>
        <begin position="502"/>
        <end position="586"/>
    </location>
</feature>
<dbReference type="EMBL" id="JAMDLW010000026">
    <property type="protein sequence ID" value="MCY9521743.1"/>
    <property type="molecule type" value="Genomic_DNA"/>
</dbReference>
<organism evidence="4 5">
    <name type="scientific">Paenibacillus apiarius</name>
    <dbReference type="NCBI Taxonomy" id="46240"/>
    <lineage>
        <taxon>Bacteria</taxon>
        <taxon>Bacillati</taxon>
        <taxon>Bacillota</taxon>
        <taxon>Bacilli</taxon>
        <taxon>Bacillales</taxon>
        <taxon>Paenibacillaceae</taxon>
        <taxon>Paenibacillus</taxon>
    </lineage>
</organism>
<comment type="caution">
    <text evidence="4">The sequence shown here is derived from an EMBL/GenBank/DDBJ whole genome shotgun (WGS) entry which is preliminary data.</text>
</comment>
<dbReference type="InterPro" id="IPR025403">
    <property type="entry name" value="TgpA-like_C"/>
</dbReference>